<feature type="transmembrane region" description="Helical" evidence="1">
    <location>
        <begin position="58"/>
        <end position="80"/>
    </location>
</feature>
<sequence>MLYLILIAFLIGFLLGMKGKLKFLKKWNVITISTVLLLFFMGFELGSDKNLIKQLSEIGYLSFLIALFAIIGSALLPTIYEKIFLNKGDKK</sequence>
<keyword evidence="1" id="KW-0812">Transmembrane</keyword>
<gene>
    <name evidence="2" type="ORF">JRV97_00760</name>
</gene>
<feature type="transmembrane region" description="Helical" evidence="1">
    <location>
        <begin position="29"/>
        <end position="46"/>
    </location>
</feature>
<keyword evidence="1" id="KW-0472">Membrane</keyword>
<reference evidence="2 3" key="1">
    <citation type="submission" date="2021-02" db="EMBL/GenBank/DDBJ databases">
        <title>Characterization of Marinitoga sp. nov. str. BP5-C20A.</title>
        <authorList>
            <person name="Erauso G."/>
            <person name="Postec A."/>
        </authorList>
    </citation>
    <scope>NUCLEOTIDE SEQUENCE [LARGE SCALE GENOMIC DNA]</scope>
    <source>
        <strain evidence="2 3">BP5-C20A</strain>
    </source>
</reference>
<organism evidence="2 3">
    <name type="scientific">Marinitoga aeolica</name>
    <dbReference type="NCBI Taxonomy" id="2809031"/>
    <lineage>
        <taxon>Bacteria</taxon>
        <taxon>Thermotogati</taxon>
        <taxon>Thermotogota</taxon>
        <taxon>Thermotogae</taxon>
        <taxon>Petrotogales</taxon>
        <taxon>Petrotogaceae</taxon>
        <taxon>Marinitoga</taxon>
    </lineage>
</organism>
<name>A0ABY8PR64_9BACT</name>
<protein>
    <submittedName>
        <fullName evidence="2">LysO family transporter</fullName>
    </submittedName>
</protein>
<dbReference type="Pfam" id="PF03956">
    <property type="entry name" value="Lys_export"/>
    <property type="match status" value="1"/>
</dbReference>
<dbReference type="EMBL" id="CP069362">
    <property type="protein sequence ID" value="WGS65118.1"/>
    <property type="molecule type" value="Genomic_DNA"/>
</dbReference>
<keyword evidence="1" id="KW-1133">Transmembrane helix</keyword>
<evidence type="ECO:0000313" key="3">
    <source>
        <dbReference type="Proteomes" id="UP001232493"/>
    </source>
</evidence>
<dbReference type="Proteomes" id="UP001232493">
    <property type="component" value="Chromosome"/>
</dbReference>
<proteinExistence type="predicted"/>
<accession>A0ABY8PR64</accession>
<dbReference type="RefSeq" id="WP_280999297.1">
    <property type="nucleotide sequence ID" value="NZ_CP069362.1"/>
</dbReference>
<keyword evidence="3" id="KW-1185">Reference proteome</keyword>
<dbReference type="InterPro" id="IPR005642">
    <property type="entry name" value="LysO"/>
</dbReference>
<evidence type="ECO:0000313" key="2">
    <source>
        <dbReference type="EMBL" id="WGS65118.1"/>
    </source>
</evidence>
<evidence type="ECO:0000256" key="1">
    <source>
        <dbReference type="SAM" id="Phobius"/>
    </source>
</evidence>